<evidence type="ECO:0000256" key="1">
    <source>
        <dbReference type="SAM" id="MobiDB-lite"/>
    </source>
</evidence>
<dbReference type="Proteomes" id="UP000308508">
    <property type="component" value="Unassembled WGS sequence"/>
</dbReference>
<feature type="transmembrane region" description="Helical" evidence="2">
    <location>
        <begin position="30"/>
        <end position="51"/>
    </location>
</feature>
<gene>
    <name evidence="3" type="ORF">E5S66_09880</name>
</gene>
<feature type="region of interest" description="Disordered" evidence="1">
    <location>
        <begin position="376"/>
        <end position="399"/>
    </location>
</feature>
<comment type="caution">
    <text evidence="3">The sequence shown here is derived from an EMBL/GenBank/DDBJ whole genome shotgun (WGS) entry which is preliminary data.</text>
</comment>
<feature type="transmembrane region" description="Helical" evidence="2">
    <location>
        <begin position="219"/>
        <end position="241"/>
    </location>
</feature>
<evidence type="ECO:0000256" key="2">
    <source>
        <dbReference type="SAM" id="Phobius"/>
    </source>
</evidence>
<keyword evidence="4" id="KW-1185">Reference proteome</keyword>
<name>A0A5R9PCI3_9GAMM</name>
<feature type="compositionally biased region" description="Basic and acidic residues" evidence="1">
    <location>
        <begin position="376"/>
        <end position="394"/>
    </location>
</feature>
<proteinExistence type="predicted"/>
<reference evidence="3 4" key="1">
    <citation type="submission" date="2019-04" db="EMBL/GenBank/DDBJ databases">
        <authorList>
            <person name="Grouzdev D.S."/>
            <person name="Nazina T.N."/>
        </authorList>
    </citation>
    <scope>NUCLEOTIDE SEQUENCE [LARGE SCALE GENOMIC DNA]</scope>
    <source>
        <strain evidence="3 4">SHC 3-19</strain>
    </source>
</reference>
<dbReference type="AlphaFoldDB" id="A0A5R9PCI3"/>
<feature type="transmembrane region" description="Helical" evidence="2">
    <location>
        <begin position="149"/>
        <end position="169"/>
    </location>
</feature>
<organism evidence="3 4">
    <name type="scientific">Thermomonas fusca</name>
    <dbReference type="NCBI Taxonomy" id="215690"/>
    <lineage>
        <taxon>Bacteria</taxon>
        <taxon>Pseudomonadati</taxon>
        <taxon>Pseudomonadota</taxon>
        <taxon>Gammaproteobacteria</taxon>
        <taxon>Lysobacterales</taxon>
        <taxon>Lysobacteraceae</taxon>
        <taxon>Thermomonas</taxon>
    </lineage>
</organism>
<keyword evidence="2" id="KW-0472">Membrane</keyword>
<keyword evidence="2" id="KW-1133">Transmembrane helix</keyword>
<protein>
    <submittedName>
        <fullName evidence="3">Uncharacterized protein</fullName>
    </submittedName>
</protein>
<sequence>MAVFAMLQLPGWLDDRMFALEPRLDEDWRVVLALSYFYAKSAAVVLAATFAMHLMLRAQWIALVGVHSVYPQGIRLDRLRMGPIQRSIEAERQGTTEAAIERADNRSSVAFAIGVSVALVIASVCVIFCCVLVLATLSTQALGLQAKPIWLFFGAFAAFMAPFLVAASLDQHLHNRFPPDTPGHRLIAGVLRFYTRVGMSRSNNRIIAILSSNGGERRMMATVLGVMLVSIIGVCASFLVMRSDGVIGSYSGFPDADALAVNPAHYDDQRDPARDNVRPYLQSAVIIGPYLKLVVPYQPRRDEAAMRDRCGKETRKLAGTELAMAQLACLQGLHPATLDGKPLTDLRYEIASDPRTDRPALLAMIDVRELPRGRHELRVARPPRADRNPDKDNPDPGFDAIRFWR</sequence>
<dbReference type="EMBL" id="SROY01000004">
    <property type="protein sequence ID" value="TLX21251.1"/>
    <property type="molecule type" value="Genomic_DNA"/>
</dbReference>
<dbReference type="STRING" id="1123377.GCA_000423885_00118"/>
<keyword evidence="2" id="KW-0812">Transmembrane</keyword>
<evidence type="ECO:0000313" key="4">
    <source>
        <dbReference type="Proteomes" id="UP000308508"/>
    </source>
</evidence>
<feature type="transmembrane region" description="Helical" evidence="2">
    <location>
        <begin position="109"/>
        <end position="137"/>
    </location>
</feature>
<accession>A0A5R9PCI3</accession>
<evidence type="ECO:0000313" key="3">
    <source>
        <dbReference type="EMBL" id="TLX21251.1"/>
    </source>
</evidence>